<keyword evidence="5" id="KW-1185">Reference proteome</keyword>
<dbReference type="Proteomes" id="UP001386955">
    <property type="component" value="Unassembled WGS sequence"/>
</dbReference>
<sequence length="201" mass="22168">MARLINYLILVALSLAMISATVAEITAPEKEESVAECAQRVGSHCEPKVLKSLAIDKNITVSKSCCYKIIQAGYSCYTKLTLDALQNNKNFKDANVTEVVQKSDEIFEKCDNATEPANELYLAKCVAEIGTKCGAEVFNKLIHNNNTVSECCCGKLVDMGLHCHINMAKALILTPALRDVDAVAFLKKSKKLFHQCHHHHE</sequence>
<evidence type="ECO:0000313" key="4">
    <source>
        <dbReference type="EMBL" id="KAK7405233.1"/>
    </source>
</evidence>
<proteinExistence type="predicted"/>
<comment type="caution">
    <text evidence="4">The sequence shown here is derived from an EMBL/GenBank/DDBJ whole genome shotgun (WGS) entry which is preliminary data.</text>
</comment>
<protein>
    <recommendedName>
        <fullName evidence="3">Prolamin-like domain-containing protein</fullName>
    </recommendedName>
</protein>
<organism evidence="4 5">
    <name type="scientific">Psophocarpus tetragonolobus</name>
    <name type="common">Winged bean</name>
    <name type="synonym">Dolichos tetragonolobus</name>
    <dbReference type="NCBI Taxonomy" id="3891"/>
    <lineage>
        <taxon>Eukaryota</taxon>
        <taxon>Viridiplantae</taxon>
        <taxon>Streptophyta</taxon>
        <taxon>Embryophyta</taxon>
        <taxon>Tracheophyta</taxon>
        <taxon>Spermatophyta</taxon>
        <taxon>Magnoliopsida</taxon>
        <taxon>eudicotyledons</taxon>
        <taxon>Gunneridae</taxon>
        <taxon>Pentapetalae</taxon>
        <taxon>rosids</taxon>
        <taxon>fabids</taxon>
        <taxon>Fabales</taxon>
        <taxon>Fabaceae</taxon>
        <taxon>Papilionoideae</taxon>
        <taxon>50 kb inversion clade</taxon>
        <taxon>NPAAA clade</taxon>
        <taxon>indigoferoid/millettioid clade</taxon>
        <taxon>Phaseoleae</taxon>
        <taxon>Psophocarpus</taxon>
    </lineage>
</organism>
<dbReference type="EMBL" id="JAYMYS010000002">
    <property type="protein sequence ID" value="KAK7405233.1"/>
    <property type="molecule type" value="Genomic_DNA"/>
</dbReference>
<evidence type="ECO:0000256" key="2">
    <source>
        <dbReference type="SAM" id="SignalP"/>
    </source>
</evidence>
<dbReference type="InterPro" id="IPR040220">
    <property type="entry name" value="DD11"/>
</dbReference>
<feature type="domain" description="Prolamin-like" evidence="3">
    <location>
        <begin position="124"/>
        <end position="196"/>
    </location>
</feature>
<dbReference type="PANTHER" id="PTHR31207">
    <property type="entry name" value="ECA1 GAMETOGENESIS FAMILY PROTEIN (DUF784)-RELATED-RELATED"/>
    <property type="match status" value="1"/>
</dbReference>
<dbReference type="Pfam" id="PF05617">
    <property type="entry name" value="Prolamin_like"/>
    <property type="match status" value="2"/>
</dbReference>
<keyword evidence="1 2" id="KW-0732">Signal</keyword>
<feature type="signal peptide" evidence="2">
    <location>
        <begin position="1"/>
        <end position="23"/>
    </location>
</feature>
<reference evidence="4 5" key="1">
    <citation type="submission" date="2024-01" db="EMBL/GenBank/DDBJ databases">
        <title>The genomes of 5 underutilized Papilionoideae crops provide insights into root nodulation and disease resistanc.</title>
        <authorList>
            <person name="Jiang F."/>
        </authorList>
    </citation>
    <scope>NUCLEOTIDE SEQUENCE [LARGE SCALE GENOMIC DNA]</scope>
    <source>
        <strain evidence="4">DUOXIRENSHENG_FW03</strain>
        <tissue evidence="4">Leaves</tissue>
    </source>
</reference>
<feature type="chain" id="PRO_5042818260" description="Prolamin-like domain-containing protein" evidence="2">
    <location>
        <begin position="24"/>
        <end position="201"/>
    </location>
</feature>
<dbReference type="InterPro" id="IPR008502">
    <property type="entry name" value="Prolamin-like"/>
</dbReference>
<evidence type="ECO:0000259" key="3">
    <source>
        <dbReference type="Pfam" id="PF05617"/>
    </source>
</evidence>
<name>A0AAN9XRL1_PSOTE</name>
<evidence type="ECO:0000256" key="1">
    <source>
        <dbReference type="ARBA" id="ARBA00022729"/>
    </source>
</evidence>
<gene>
    <name evidence="4" type="ORF">VNO78_06432</name>
</gene>
<accession>A0AAN9XRL1</accession>
<dbReference type="AlphaFoldDB" id="A0AAN9XRL1"/>
<feature type="domain" description="Prolamin-like" evidence="3">
    <location>
        <begin position="36"/>
        <end position="111"/>
    </location>
</feature>
<dbReference type="PANTHER" id="PTHR31207:SF38">
    <property type="entry name" value="PROLAMIN-LIKE PROTEIN"/>
    <property type="match status" value="1"/>
</dbReference>
<evidence type="ECO:0000313" key="5">
    <source>
        <dbReference type="Proteomes" id="UP001386955"/>
    </source>
</evidence>